<evidence type="ECO:0000256" key="1">
    <source>
        <dbReference type="SAM" id="MobiDB-lite"/>
    </source>
</evidence>
<feature type="non-terminal residue" evidence="2">
    <location>
        <position position="187"/>
    </location>
</feature>
<dbReference type="Proteomes" id="UP000237000">
    <property type="component" value="Unassembled WGS sequence"/>
</dbReference>
<sequence length="187" mass="20351">MYVWQPLTSVDFARASNLASTRRPSLLARGACPHHLRPCMVTVNLSRLVGAHVRMVTVYLSGLGTVLARITCGRPFFARASKVPSRRHPTTSLADAQVWHVLATVVARITCGRPGMARASHCAGTGRPPCQHETRTSFAHGTRNSRHTCPDLEAKQPLTSVDSALGTWQTRHGTRLAPDTRHSTSSV</sequence>
<gene>
    <name evidence="2" type="ORF">TorRG33x02_105200</name>
</gene>
<dbReference type="EMBL" id="JXTC01000056">
    <property type="protein sequence ID" value="PON93817.1"/>
    <property type="molecule type" value="Genomic_DNA"/>
</dbReference>
<evidence type="ECO:0000313" key="3">
    <source>
        <dbReference type="Proteomes" id="UP000237000"/>
    </source>
</evidence>
<feature type="compositionally biased region" description="Basic and acidic residues" evidence="1">
    <location>
        <begin position="178"/>
        <end position="187"/>
    </location>
</feature>
<organism evidence="2 3">
    <name type="scientific">Trema orientale</name>
    <name type="common">Charcoal tree</name>
    <name type="synonym">Celtis orientalis</name>
    <dbReference type="NCBI Taxonomy" id="63057"/>
    <lineage>
        <taxon>Eukaryota</taxon>
        <taxon>Viridiplantae</taxon>
        <taxon>Streptophyta</taxon>
        <taxon>Embryophyta</taxon>
        <taxon>Tracheophyta</taxon>
        <taxon>Spermatophyta</taxon>
        <taxon>Magnoliopsida</taxon>
        <taxon>eudicotyledons</taxon>
        <taxon>Gunneridae</taxon>
        <taxon>Pentapetalae</taxon>
        <taxon>rosids</taxon>
        <taxon>fabids</taxon>
        <taxon>Rosales</taxon>
        <taxon>Cannabaceae</taxon>
        <taxon>Trema</taxon>
    </lineage>
</organism>
<keyword evidence="3" id="KW-1185">Reference proteome</keyword>
<accession>A0A2P5F7S2</accession>
<feature type="region of interest" description="Disordered" evidence="1">
    <location>
        <begin position="121"/>
        <end position="187"/>
    </location>
</feature>
<protein>
    <submittedName>
        <fullName evidence="2">Uncharacterized protein</fullName>
    </submittedName>
</protein>
<evidence type="ECO:0000313" key="2">
    <source>
        <dbReference type="EMBL" id="PON93817.1"/>
    </source>
</evidence>
<comment type="caution">
    <text evidence="2">The sequence shown here is derived from an EMBL/GenBank/DDBJ whole genome shotgun (WGS) entry which is preliminary data.</text>
</comment>
<dbReference type="InParanoid" id="A0A2P5F7S2"/>
<dbReference type="STRING" id="63057.A0A2P5F7S2"/>
<reference evidence="3" key="1">
    <citation type="submission" date="2016-06" db="EMBL/GenBank/DDBJ databases">
        <title>Parallel loss of symbiosis genes in relatives of nitrogen-fixing non-legume Parasponia.</title>
        <authorList>
            <person name="Van Velzen R."/>
            <person name="Holmer R."/>
            <person name="Bu F."/>
            <person name="Rutten L."/>
            <person name="Van Zeijl A."/>
            <person name="Liu W."/>
            <person name="Santuari L."/>
            <person name="Cao Q."/>
            <person name="Sharma T."/>
            <person name="Shen D."/>
            <person name="Roswanjaya Y."/>
            <person name="Wardhani T."/>
            <person name="Kalhor M.S."/>
            <person name="Jansen J."/>
            <person name="Van den Hoogen J."/>
            <person name="Gungor B."/>
            <person name="Hartog M."/>
            <person name="Hontelez J."/>
            <person name="Verver J."/>
            <person name="Yang W.-C."/>
            <person name="Schijlen E."/>
            <person name="Repin R."/>
            <person name="Schilthuizen M."/>
            <person name="Schranz E."/>
            <person name="Heidstra R."/>
            <person name="Miyata K."/>
            <person name="Fedorova E."/>
            <person name="Kohlen W."/>
            <person name="Bisseling T."/>
            <person name="Smit S."/>
            <person name="Geurts R."/>
        </authorList>
    </citation>
    <scope>NUCLEOTIDE SEQUENCE [LARGE SCALE GENOMIC DNA]</scope>
    <source>
        <strain evidence="3">cv. RG33-2</strain>
    </source>
</reference>
<name>A0A2P5F7S2_TREOI</name>
<feature type="compositionally biased region" description="Polar residues" evidence="1">
    <location>
        <begin position="157"/>
        <end position="171"/>
    </location>
</feature>
<dbReference type="AlphaFoldDB" id="A0A2P5F7S2"/>
<proteinExistence type="predicted"/>